<dbReference type="InterPro" id="IPR036388">
    <property type="entry name" value="WH-like_DNA-bd_sf"/>
</dbReference>
<keyword evidence="6" id="KW-1185">Reference proteome</keyword>
<dbReference type="GO" id="GO:0003677">
    <property type="term" value="F:DNA binding"/>
    <property type="evidence" value="ECO:0007669"/>
    <property type="project" value="UniProtKB-KW"/>
</dbReference>
<dbReference type="EMBL" id="AM420293">
    <property type="protein sequence ID" value="CAM04337.1"/>
    <property type="molecule type" value="Genomic_DNA"/>
</dbReference>
<evidence type="ECO:0000313" key="6">
    <source>
        <dbReference type="Proteomes" id="UP000006728"/>
    </source>
</evidence>
<dbReference type="KEGG" id="sen:SACE_5078"/>
<organism evidence="5 6">
    <name type="scientific">Saccharopolyspora erythraea (strain ATCC 11635 / DSM 40517 / JCM 4748 / NBRC 13426 / NCIMB 8594 / NRRL 2338)</name>
    <dbReference type="NCBI Taxonomy" id="405948"/>
    <lineage>
        <taxon>Bacteria</taxon>
        <taxon>Bacillati</taxon>
        <taxon>Actinomycetota</taxon>
        <taxon>Actinomycetes</taxon>
        <taxon>Pseudonocardiales</taxon>
        <taxon>Pseudonocardiaceae</taxon>
        <taxon>Saccharopolyspora</taxon>
    </lineage>
</organism>
<dbReference type="PANTHER" id="PTHR44688">
    <property type="entry name" value="DNA-BINDING TRANSCRIPTIONAL ACTIVATOR DEVR_DOSR"/>
    <property type="match status" value="1"/>
</dbReference>
<dbReference type="PROSITE" id="PS50043">
    <property type="entry name" value="HTH_LUXR_2"/>
    <property type="match status" value="1"/>
</dbReference>
<accession>A4FJW2</accession>
<dbReference type="Gene3D" id="1.25.40.10">
    <property type="entry name" value="Tetratricopeptide repeat domain"/>
    <property type="match status" value="1"/>
</dbReference>
<keyword evidence="1" id="KW-0805">Transcription regulation</keyword>
<dbReference type="GO" id="GO:0006355">
    <property type="term" value="P:regulation of DNA-templated transcription"/>
    <property type="evidence" value="ECO:0007669"/>
    <property type="project" value="InterPro"/>
</dbReference>
<dbReference type="eggNOG" id="COG2197">
    <property type="taxonomic scope" value="Bacteria"/>
</dbReference>
<dbReference type="HOGENOM" id="CLU_1634173_0_0_11"/>
<dbReference type="InterPro" id="IPR016032">
    <property type="entry name" value="Sig_transdc_resp-reg_C-effctor"/>
</dbReference>
<protein>
    <submittedName>
        <fullName evidence="5">Transcriptional regulator (LuxR/UhpA family)</fullName>
    </submittedName>
</protein>
<evidence type="ECO:0000256" key="3">
    <source>
        <dbReference type="ARBA" id="ARBA00023163"/>
    </source>
</evidence>
<dbReference type="Pfam" id="PF00196">
    <property type="entry name" value="GerE"/>
    <property type="match status" value="1"/>
</dbReference>
<keyword evidence="2" id="KW-0238">DNA-binding</keyword>
<name>A4FJW2_SACEN</name>
<dbReference type="PANTHER" id="PTHR44688:SF16">
    <property type="entry name" value="DNA-BINDING TRANSCRIPTIONAL ACTIVATOR DEVR_DOSR"/>
    <property type="match status" value="1"/>
</dbReference>
<evidence type="ECO:0000256" key="1">
    <source>
        <dbReference type="ARBA" id="ARBA00023015"/>
    </source>
</evidence>
<dbReference type="CDD" id="cd06170">
    <property type="entry name" value="LuxR_C_like"/>
    <property type="match status" value="1"/>
</dbReference>
<evidence type="ECO:0000259" key="4">
    <source>
        <dbReference type="PROSITE" id="PS50043"/>
    </source>
</evidence>
<feature type="domain" description="HTH luxR-type" evidence="4">
    <location>
        <begin position="97"/>
        <end position="162"/>
    </location>
</feature>
<dbReference type="SMART" id="SM00421">
    <property type="entry name" value="HTH_LUXR"/>
    <property type="match status" value="1"/>
</dbReference>
<dbReference type="InterPro" id="IPR011990">
    <property type="entry name" value="TPR-like_helical_dom_sf"/>
</dbReference>
<dbReference type="Proteomes" id="UP000006728">
    <property type="component" value="Chromosome"/>
</dbReference>
<dbReference type="AlphaFoldDB" id="A4FJW2"/>
<evidence type="ECO:0000256" key="2">
    <source>
        <dbReference type="ARBA" id="ARBA00023125"/>
    </source>
</evidence>
<dbReference type="Gene3D" id="1.10.10.10">
    <property type="entry name" value="Winged helix-like DNA-binding domain superfamily/Winged helix DNA-binding domain"/>
    <property type="match status" value="1"/>
</dbReference>
<dbReference type="PRINTS" id="PR00038">
    <property type="entry name" value="HTHLUXR"/>
</dbReference>
<gene>
    <name evidence="5" type="ordered locus">SACE_5078</name>
</gene>
<reference evidence="5 6" key="1">
    <citation type="journal article" date="2007" name="Nat. Biotechnol.">
        <title>Complete genome sequence of the erythromycin-producing bacterium Saccharopolyspora erythraea NRRL23338.</title>
        <authorList>
            <person name="Oliynyk M."/>
            <person name="Samborskyy M."/>
            <person name="Lester J.B."/>
            <person name="Mironenko T."/>
            <person name="Scott N."/>
            <person name="Dickens S."/>
            <person name="Haydock S.F."/>
            <person name="Leadlay P.F."/>
        </authorList>
    </citation>
    <scope>NUCLEOTIDE SEQUENCE [LARGE SCALE GENOMIC DNA]</scope>
    <source>
        <strain evidence="6">ATCC 11635 / DSM 40517 / JCM 4748 / NBRC 13426 / NCIMB 8594 / NRRL 2338</strain>
    </source>
</reference>
<evidence type="ECO:0000313" key="5">
    <source>
        <dbReference type="EMBL" id="CAM04337.1"/>
    </source>
</evidence>
<keyword evidence="3" id="KW-0804">Transcription</keyword>
<dbReference type="SUPFAM" id="SSF46894">
    <property type="entry name" value="C-terminal effector domain of the bipartite response regulators"/>
    <property type="match status" value="1"/>
</dbReference>
<dbReference type="InterPro" id="IPR000792">
    <property type="entry name" value="Tscrpt_reg_LuxR_C"/>
</dbReference>
<sequence length="162" mass="17660">MTGAAAHAQGVLRNDPELLVKAVEHYRSSARVLARAAAMEDAAVALSDSGDHHEAVNLLEEASAIYVDIGAQYDAVRVRKSSQRVGSRRSSRRGNRELGGWDSITDSELRVVQMVAQGLTNKQAAKRLFLSPYTVDSHLRHVFAKLGINSRVELARQVAARS</sequence>
<proteinExistence type="predicted"/>
<dbReference type="STRING" id="405948.SACE_5078"/>